<keyword evidence="2" id="KW-1185">Reference proteome</keyword>
<reference evidence="1 2" key="1">
    <citation type="submission" date="2010-10" db="EMBL/GenBank/DDBJ databases">
        <title>Complete sequence of Frankia sp. EuI1c.</title>
        <authorList>
            <consortium name="US DOE Joint Genome Institute"/>
            <person name="Lucas S."/>
            <person name="Copeland A."/>
            <person name="Lapidus A."/>
            <person name="Cheng J.-F."/>
            <person name="Bruce D."/>
            <person name="Goodwin L."/>
            <person name="Pitluck S."/>
            <person name="Chertkov O."/>
            <person name="Detter J.C."/>
            <person name="Han C."/>
            <person name="Tapia R."/>
            <person name="Land M."/>
            <person name="Hauser L."/>
            <person name="Jeffries C."/>
            <person name="Kyrpides N."/>
            <person name="Ivanova N."/>
            <person name="Mikhailova N."/>
            <person name="Beauchemin N."/>
            <person name="Sen A."/>
            <person name="Sur S.A."/>
            <person name="Gtari M."/>
            <person name="Wall L."/>
            <person name="Tisa L."/>
            <person name="Woyke T."/>
        </authorList>
    </citation>
    <scope>NUCLEOTIDE SEQUENCE [LARGE SCALE GENOMIC DNA]</scope>
    <source>
        <strain evidence="2">DSM 45817 / CECT 9037 / EuI1c</strain>
    </source>
</reference>
<dbReference type="EMBL" id="CP002299">
    <property type="protein sequence ID" value="ADP84708.1"/>
    <property type="molecule type" value="Genomic_DNA"/>
</dbReference>
<dbReference type="HOGENOM" id="CLU_153791_0_0_11"/>
<dbReference type="RefSeq" id="WP_013427819.1">
    <property type="nucleotide sequence ID" value="NC_014666.1"/>
</dbReference>
<dbReference type="AlphaFoldDB" id="E3JCB9"/>
<protein>
    <recommendedName>
        <fullName evidence="3">UspA domain-containing protein</fullName>
    </recommendedName>
</protein>
<dbReference type="Proteomes" id="UP000002484">
    <property type="component" value="Chromosome"/>
</dbReference>
<proteinExistence type="predicted"/>
<evidence type="ECO:0000313" key="1">
    <source>
        <dbReference type="EMBL" id="ADP84708.1"/>
    </source>
</evidence>
<sequence>MEQAQDRSVATTVATGSSVIVGLRVGDPGELADVLLAAELAVSTGARLVVVAERDRWARFARWTSGMYCAFGMDGVAQASQTAERAVQDDLYERVAGVVGLVPVDWTLVWASGSATRAAVRYARRNPTVLVMFRPACR</sequence>
<evidence type="ECO:0008006" key="3">
    <source>
        <dbReference type="Google" id="ProtNLM"/>
    </source>
</evidence>
<accession>E3JCB9</accession>
<evidence type="ECO:0000313" key="2">
    <source>
        <dbReference type="Proteomes" id="UP000002484"/>
    </source>
</evidence>
<dbReference type="KEGG" id="fri:FraEuI1c_6739"/>
<dbReference type="InParanoid" id="E3JCB9"/>
<organism evidence="1 2">
    <name type="scientific">Pseudofrankia inefficax (strain DSM 45817 / CECT 9037 / DDB 130130 / EuI1c)</name>
    <name type="common">Frankia inefficax</name>
    <dbReference type="NCBI Taxonomy" id="298654"/>
    <lineage>
        <taxon>Bacteria</taxon>
        <taxon>Bacillati</taxon>
        <taxon>Actinomycetota</taxon>
        <taxon>Actinomycetes</taxon>
        <taxon>Frankiales</taxon>
        <taxon>Frankiaceae</taxon>
        <taxon>Pseudofrankia</taxon>
    </lineage>
</organism>
<gene>
    <name evidence="1" type="ordered locus">FraEuI1c_6739</name>
</gene>
<name>E3JCB9_PSEI1</name>